<protein>
    <recommendedName>
        <fullName evidence="4">chitinase</fullName>
        <ecNumber evidence="4">3.2.1.14</ecNumber>
    </recommendedName>
</protein>
<evidence type="ECO:0000313" key="15">
    <source>
        <dbReference type="EMBL" id="KAG7137926.1"/>
    </source>
</evidence>
<dbReference type="Pfam" id="PF00704">
    <property type="entry name" value="Glyco_hydro_18"/>
    <property type="match status" value="1"/>
</dbReference>
<dbReference type="SMART" id="SM00636">
    <property type="entry name" value="Glyco_18"/>
    <property type="match status" value="1"/>
</dbReference>
<comment type="similarity">
    <text evidence="3">Belongs to the glycosyl hydrolase 18 family. Chitinase class V subfamily.</text>
</comment>
<comment type="catalytic activity">
    <reaction evidence="1">
        <text>Random endo-hydrolysis of N-acetyl-beta-D-glucosaminide (1-&gt;4)-beta-linkages in chitin and chitodextrins.</text>
        <dbReference type="EC" id="3.2.1.14"/>
    </reaction>
</comment>
<dbReference type="PANTHER" id="PTHR11177">
    <property type="entry name" value="CHITINASE"/>
    <property type="match status" value="1"/>
</dbReference>
<dbReference type="GO" id="GO:0006032">
    <property type="term" value="P:chitin catabolic process"/>
    <property type="evidence" value="ECO:0007669"/>
    <property type="project" value="UniProtKB-KW"/>
</dbReference>
<evidence type="ECO:0000256" key="7">
    <source>
        <dbReference type="ARBA" id="ARBA00022801"/>
    </source>
</evidence>
<keyword evidence="9" id="KW-0119">Carbohydrate metabolism</keyword>
<dbReference type="FunFam" id="3.20.20.80:FF:000075">
    <property type="entry name" value="Sporulation-specific chitinase"/>
    <property type="match status" value="1"/>
</dbReference>
<keyword evidence="8" id="KW-0146">Chitin degradation</keyword>
<gene>
    <name evidence="15" type="ORF">HYQ45_004780</name>
</gene>
<evidence type="ECO:0000256" key="8">
    <source>
        <dbReference type="ARBA" id="ARBA00023024"/>
    </source>
</evidence>
<proteinExistence type="inferred from homology"/>
<keyword evidence="10 12" id="KW-0326">Glycosidase</keyword>
<dbReference type="AlphaFoldDB" id="A0A8I2ZS92"/>
<comment type="caution">
    <text evidence="15">The sequence shown here is derived from an EMBL/GenBank/DDBJ whole genome shotgun (WGS) entry which is preliminary data.</text>
</comment>
<evidence type="ECO:0000256" key="4">
    <source>
        <dbReference type="ARBA" id="ARBA00012729"/>
    </source>
</evidence>
<comment type="subcellular location">
    <subcellularLocation>
        <location evidence="2">Secreted</location>
    </subcellularLocation>
</comment>
<dbReference type="InterPro" id="IPR011583">
    <property type="entry name" value="Chitinase_II/V-like_cat"/>
</dbReference>
<keyword evidence="6 13" id="KW-0732">Signal</keyword>
<dbReference type="GO" id="GO:0008843">
    <property type="term" value="F:endochitinase activity"/>
    <property type="evidence" value="ECO:0007669"/>
    <property type="project" value="UniProtKB-EC"/>
</dbReference>
<keyword evidence="11" id="KW-0624">Polysaccharide degradation</keyword>
<dbReference type="OrthoDB" id="76388at2759"/>
<evidence type="ECO:0000256" key="3">
    <source>
        <dbReference type="ARBA" id="ARBA00008682"/>
    </source>
</evidence>
<dbReference type="GO" id="GO:0008061">
    <property type="term" value="F:chitin binding"/>
    <property type="evidence" value="ECO:0007669"/>
    <property type="project" value="InterPro"/>
</dbReference>
<evidence type="ECO:0000256" key="12">
    <source>
        <dbReference type="RuleBase" id="RU000489"/>
    </source>
</evidence>
<dbReference type="Proteomes" id="UP000689129">
    <property type="component" value="Unassembled WGS sequence"/>
</dbReference>
<feature type="chain" id="PRO_5034971122" description="chitinase" evidence="13">
    <location>
        <begin position="20"/>
        <end position="484"/>
    </location>
</feature>
<dbReference type="CDD" id="cd06548">
    <property type="entry name" value="GH18_chitinase"/>
    <property type="match status" value="1"/>
</dbReference>
<keyword evidence="5" id="KW-0964">Secreted</keyword>
<feature type="domain" description="GH18" evidence="14">
    <location>
        <begin position="87"/>
        <end position="460"/>
    </location>
</feature>
<evidence type="ECO:0000256" key="5">
    <source>
        <dbReference type="ARBA" id="ARBA00022525"/>
    </source>
</evidence>
<evidence type="ECO:0000256" key="2">
    <source>
        <dbReference type="ARBA" id="ARBA00004613"/>
    </source>
</evidence>
<dbReference type="FunFam" id="3.10.50.10:FF:000005">
    <property type="entry name" value="Endochitinase B1"/>
    <property type="match status" value="1"/>
</dbReference>
<evidence type="ECO:0000256" key="11">
    <source>
        <dbReference type="ARBA" id="ARBA00023326"/>
    </source>
</evidence>
<dbReference type="PROSITE" id="PS51910">
    <property type="entry name" value="GH18_2"/>
    <property type="match status" value="1"/>
</dbReference>
<reference evidence="15" key="1">
    <citation type="journal article" date="2021" name="Mol. Plant Pathol.">
        <title>A 20-kb lineage-specific genomic region tames virulence in pathogenic amphidiploid Verticillium longisporum.</title>
        <authorList>
            <person name="Harting R."/>
            <person name="Starke J."/>
            <person name="Kusch H."/>
            <person name="Poggeler S."/>
            <person name="Maurus I."/>
            <person name="Schluter R."/>
            <person name="Landesfeind M."/>
            <person name="Bulla I."/>
            <person name="Nowrousian M."/>
            <person name="de Jonge R."/>
            <person name="Stahlhut G."/>
            <person name="Hoff K.J."/>
            <person name="Asshauer K.P."/>
            <person name="Thurmer A."/>
            <person name="Stanke M."/>
            <person name="Daniel R."/>
            <person name="Morgenstern B."/>
            <person name="Thomma B.P.H.J."/>
            <person name="Kronstad J.W."/>
            <person name="Braus-Stromeyer S.A."/>
            <person name="Braus G.H."/>
        </authorList>
    </citation>
    <scope>NUCLEOTIDE SEQUENCE</scope>
    <source>
        <strain evidence="15">Vl32</strain>
    </source>
</reference>
<dbReference type="EMBL" id="JAEMWZ010000080">
    <property type="protein sequence ID" value="KAG7137926.1"/>
    <property type="molecule type" value="Genomic_DNA"/>
</dbReference>
<evidence type="ECO:0000256" key="1">
    <source>
        <dbReference type="ARBA" id="ARBA00000822"/>
    </source>
</evidence>
<dbReference type="PROSITE" id="PS01095">
    <property type="entry name" value="GH18_1"/>
    <property type="match status" value="1"/>
</dbReference>
<evidence type="ECO:0000259" key="14">
    <source>
        <dbReference type="PROSITE" id="PS51910"/>
    </source>
</evidence>
<evidence type="ECO:0000256" key="6">
    <source>
        <dbReference type="ARBA" id="ARBA00022729"/>
    </source>
</evidence>
<evidence type="ECO:0000256" key="13">
    <source>
        <dbReference type="SAM" id="SignalP"/>
    </source>
</evidence>
<accession>A0A8I2ZS92</accession>
<dbReference type="InterPro" id="IPR001579">
    <property type="entry name" value="Glyco_hydro_18_chit_AS"/>
</dbReference>
<evidence type="ECO:0000256" key="9">
    <source>
        <dbReference type="ARBA" id="ARBA00023277"/>
    </source>
</evidence>
<dbReference type="GO" id="GO:0000272">
    <property type="term" value="P:polysaccharide catabolic process"/>
    <property type="evidence" value="ECO:0007669"/>
    <property type="project" value="UniProtKB-KW"/>
</dbReference>
<evidence type="ECO:0000256" key="10">
    <source>
        <dbReference type="ARBA" id="ARBA00023295"/>
    </source>
</evidence>
<dbReference type="PANTHER" id="PTHR11177:SF384">
    <property type="entry name" value="CHITINASE"/>
    <property type="match status" value="1"/>
</dbReference>
<dbReference type="InterPro" id="IPR050314">
    <property type="entry name" value="Glycosyl_Hydrlase_18"/>
</dbReference>
<dbReference type="EC" id="3.2.1.14" evidence="4"/>
<keyword evidence="7 12" id="KW-0378">Hydrolase</keyword>
<evidence type="ECO:0000313" key="16">
    <source>
        <dbReference type="Proteomes" id="UP000689129"/>
    </source>
</evidence>
<dbReference type="InterPro" id="IPR001223">
    <property type="entry name" value="Glyco_hydro18_cat"/>
</dbReference>
<organism evidence="15 16">
    <name type="scientific">Verticillium longisporum</name>
    <name type="common">Verticillium dahliae var. longisporum</name>
    <dbReference type="NCBI Taxonomy" id="100787"/>
    <lineage>
        <taxon>Eukaryota</taxon>
        <taxon>Fungi</taxon>
        <taxon>Dikarya</taxon>
        <taxon>Ascomycota</taxon>
        <taxon>Pezizomycotina</taxon>
        <taxon>Sordariomycetes</taxon>
        <taxon>Hypocreomycetidae</taxon>
        <taxon>Glomerellales</taxon>
        <taxon>Plectosphaerellaceae</taxon>
        <taxon>Verticillium</taxon>
    </lineage>
</organism>
<name>A0A8I2ZS92_VERLO</name>
<sequence length="484" mass="53516">MLGKDLFTSALLFAAAASASPYNKNLDLDGPKSVEIAVQTVTKVVHLQSTASPTSVAPKDDDENLPVIDEPVDDLRNITERAAVAGYRNAVYFTNWGIYGANHQPADFPADKATHLLYSFADIRSDGQVVSSDTYADLEKHFPGDSWNEQGTNAYGCIKQLYLRKKKFRQLKLLLSIGGWTWSPKFAPVARTEAGRQRFASSAVALMADWGFDGLDIDWEYPKNANEALDFVRLLAACRQALDNYAARYAKGYRFQLTIAVPAGPTNYRVLDMKKMAPFVDGWHLMAYDYAGSWSGKTGHQSNLYRSTGHQSNLYRSKSNPAATQYDTETAVNYYLSQGINPSKVLLGVPLYGRSFARTDGLGKPYSGIGKGSIEAGVYHYKALPAPGAEERWDAEAVAAWSYDKKTRELVTYDNQNSVKRKADYLVKKRLGGAVFWESAGDRAGDRSLVRTVSKAMGAMDQTKNWLSYPASKYANIRKGMPGQ</sequence>
<feature type="signal peptide" evidence="13">
    <location>
        <begin position="1"/>
        <end position="19"/>
    </location>
</feature>
<dbReference type="GO" id="GO:0005576">
    <property type="term" value="C:extracellular region"/>
    <property type="evidence" value="ECO:0007669"/>
    <property type="project" value="UniProtKB-SubCell"/>
</dbReference>